<organism evidence="1 2">
    <name type="scientific">Candidatus Woesebacteria bacterium RIFOXYB1_FULL_40_26</name>
    <dbReference type="NCBI Taxonomy" id="1802539"/>
    <lineage>
        <taxon>Bacteria</taxon>
        <taxon>Candidatus Woeseibacteriota</taxon>
    </lineage>
</organism>
<dbReference type="AlphaFoldDB" id="A0A1F8CY63"/>
<dbReference type="Proteomes" id="UP000178848">
    <property type="component" value="Unassembled WGS sequence"/>
</dbReference>
<proteinExistence type="predicted"/>
<reference evidence="1 2" key="1">
    <citation type="journal article" date="2016" name="Nat. Commun.">
        <title>Thousands of microbial genomes shed light on interconnected biogeochemical processes in an aquifer system.</title>
        <authorList>
            <person name="Anantharaman K."/>
            <person name="Brown C.T."/>
            <person name="Hug L.A."/>
            <person name="Sharon I."/>
            <person name="Castelle C.J."/>
            <person name="Probst A.J."/>
            <person name="Thomas B.C."/>
            <person name="Singh A."/>
            <person name="Wilkins M.J."/>
            <person name="Karaoz U."/>
            <person name="Brodie E.L."/>
            <person name="Williams K.H."/>
            <person name="Hubbard S.S."/>
            <person name="Banfield J.F."/>
        </authorList>
    </citation>
    <scope>NUCLEOTIDE SEQUENCE [LARGE SCALE GENOMIC DNA]</scope>
</reference>
<evidence type="ECO:0000313" key="1">
    <source>
        <dbReference type="EMBL" id="OGM80485.1"/>
    </source>
</evidence>
<comment type="caution">
    <text evidence="1">The sequence shown here is derived from an EMBL/GenBank/DDBJ whole genome shotgun (WGS) entry which is preliminary data.</text>
</comment>
<dbReference type="EMBL" id="MGHZ01000032">
    <property type="protein sequence ID" value="OGM80485.1"/>
    <property type="molecule type" value="Genomic_DNA"/>
</dbReference>
<evidence type="ECO:0000313" key="2">
    <source>
        <dbReference type="Proteomes" id="UP000178848"/>
    </source>
</evidence>
<accession>A0A1F8CY63</accession>
<protein>
    <submittedName>
        <fullName evidence="1">Uncharacterized protein</fullName>
    </submittedName>
</protein>
<name>A0A1F8CY63_9BACT</name>
<gene>
    <name evidence="1" type="ORF">A2361_01860</name>
</gene>
<sequence>MDEKDNPVSEKNRQQRVPFSRREFLKLSRDASVLLFLPSLKPNRVAENVILPEPEVIEGVRVYGRKSPISDSSVSAAIVEREDELLIPGVNKKFDRMSRIEIIKARESVLPKNERHLDFVVTTGVYREVPKMDGFDSFPAWINAHITLLNEALKRDVPNLDIKIIPKTIYVVPNWWEVAHGGWRRQSDEDGLKWDADSLGRHPISIDLRSYFDYNYIPPFFHRPIATKGSTLVVRYYI</sequence>